<sequence>MSAGVSRGGAAVGHLADLPALEASAVHCLRLWSDAPHARARLPEGPTSALLAQICGLCVAYGRRPLVRHDLGCACVGADEACFAHLIASAATGAHEDALMLAALIVRPDLAPALVALSEQFGLALQAAVGSAGTRTLH</sequence>
<protein>
    <submittedName>
        <fullName evidence="1">Uncharacterized protein</fullName>
    </submittedName>
</protein>
<reference evidence="2" key="1">
    <citation type="submission" date="2016-10" db="EMBL/GenBank/DDBJ databases">
        <authorList>
            <person name="Varghese N."/>
            <person name="Submissions S."/>
        </authorList>
    </citation>
    <scope>NUCLEOTIDE SEQUENCE [LARGE SCALE GENOMIC DNA]</scope>
    <source>
        <strain evidence="2">CGMCC 1.9108</strain>
    </source>
</reference>
<gene>
    <name evidence="1" type="ORF">SAMN04488239_11869</name>
</gene>
<organism evidence="1 2">
    <name type="scientific">Ruegeria marina</name>
    <dbReference type="NCBI Taxonomy" id="639004"/>
    <lineage>
        <taxon>Bacteria</taxon>
        <taxon>Pseudomonadati</taxon>
        <taxon>Pseudomonadota</taxon>
        <taxon>Alphaproteobacteria</taxon>
        <taxon>Rhodobacterales</taxon>
        <taxon>Roseobacteraceae</taxon>
        <taxon>Ruegeria</taxon>
    </lineage>
</organism>
<proteinExistence type="predicted"/>
<evidence type="ECO:0000313" key="2">
    <source>
        <dbReference type="Proteomes" id="UP000199628"/>
    </source>
</evidence>
<evidence type="ECO:0000313" key="1">
    <source>
        <dbReference type="EMBL" id="SDE39660.1"/>
    </source>
</evidence>
<dbReference type="OrthoDB" id="7874397at2"/>
<dbReference type="STRING" id="639004.SAMN04488239_11869"/>
<dbReference type="Proteomes" id="UP000199628">
    <property type="component" value="Unassembled WGS sequence"/>
</dbReference>
<keyword evidence="2" id="KW-1185">Reference proteome</keyword>
<accession>A0A1G7CLN9</accession>
<dbReference type="EMBL" id="FMZV01000018">
    <property type="protein sequence ID" value="SDE39660.1"/>
    <property type="molecule type" value="Genomic_DNA"/>
</dbReference>
<dbReference type="AlphaFoldDB" id="A0A1G7CLN9"/>
<name>A0A1G7CLN9_9RHOB</name>